<accession>A0ABS8AR97</accession>
<comment type="caution">
    <text evidence="3">The sequence shown here is derived from an EMBL/GenBank/DDBJ whole genome shotgun (WGS) entry which is preliminary data.</text>
</comment>
<organism evidence="3 4">
    <name type="scientific">Hymenobacter lucidus</name>
    <dbReference type="NCBI Taxonomy" id="2880930"/>
    <lineage>
        <taxon>Bacteria</taxon>
        <taxon>Pseudomonadati</taxon>
        <taxon>Bacteroidota</taxon>
        <taxon>Cytophagia</taxon>
        <taxon>Cytophagales</taxon>
        <taxon>Hymenobacteraceae</taxon>
        <taxon>Hymenobacter</taxon>
    </lineage>
</organism>
<evidence type="ECO:0008006" key="5">
    <source>
        <dbReference type="Google" id="ProtNLM"/>
    </source>
</evidence>
<dbReference type="Proteomes" id="UP001165296">
    <property type="component" value="Unassembled WGS sequence"/>
</dbReference>
<name>A0ABS8AR97_9BACT</name>
<evidence type="ECO:0000256" key="2">
    <source>
        <dbReference type="SAM" id="SignalP"/>
    </source>
</evidence>
<sequence>MSSSFRKSGVFSALCILSVLAACSPKKADNQATSSPGKPLAASDSAAATPPAPDSVATAAVSTDSAGVSPVFLKGLREMAGSAGYKLRGNQLLLDQQEPVEFPTDLPAGKPVTYSGRQGAQTVTLTLTRLNYTSIRFAAEIVGGKNGEVREEGVADLNPGFYLAAEVPEDTESQTAYGATEYLSETPTRNFSILVGLGPDVNKAELGVYDATGKPVAGWQGVPTLRRLAL</sequence>
<keyword evidence="4" id="KW-1185">Reference proteome</keyword>
<reference evidence="3" key="1">
    <citation type="submission" date="2021-10" db="EMBL/GenBank/DDBJ databases">
        <authorList>
            <person name="Dean J.D."/>
            <person name="Kim M.K."/>
            <person name="Newey C.N."/>
            <person name="Stoker T.S."/>
            <person name="Thompson D.W."/>
            <person name="Grose J.H."/>
        </authorList>
    </citation>
    <scope>NUCLEOTIDE SEQUENCE</scope>
    <source>
        <strain evidence="3">BT178</strain>
    </source>
</reference>
<evidence type="ECO:0000256" key="1">
    <source>
        <dbReference type="SAM" id="MobiDB-lite"/>
    </source>
</evidence>
<proteinExistence type="predicted"/>
<protein>
    <recommendedName>
        <fullName evidence="5">Lipoprotein</fullName>
    </recommendedName>
</protein>
<gene>
    <name evidence="3" type="ORF">LGH74_12245</name>
</gene>
<feature type="chain" id="PRO_5045404289" description="Lipoprotein" evidence="2">
    <location>
        <begin position="22"/>
        <end position="230"/>
    </location>
</feature>
<dbReference type="PROSITE" id="PS51257">
    <property type="entry name" value="PROKAR_LIPOPROTEIN"/>
    <property type="match status" value="1"/>
</dbReference>
<dbReference type="RefSeq" id="WP_226176070.1">
    <property type="nucleotide sequence ID" value="NZ_JAJADR010000003.1"/>
</dbReference>
<dbReference type="EMBL" id="JAJADR010000003">
    <property type="protein sequence ID" value="MCB2408750.1"/>
    <property type="molecule type" value="Genomic_DNA"/>
</dbReference>
<keyword evidence="2" id="KW-0732">Signal</keyword>
<feature type="signal peptide" evidence="2">
    <location>
        <begin position="1"/>
        <end position="21"/>
    </location>
</feature>
<feature type="region of interest" description="Disordered" evidence="1">
    <location>
        <begin position="27"/>
        <end position="56"/>
    </location>
</feature>
<evidence type="ECO:0000313" key="3">
    <source>
        <dbReference type="EMBL" id="MCB2408750.1"/>
    </source>
</evidence>
<evidence type="ECO:0000313" key="4">
    <source>
        <dbReference type="Proteomes" id="UP001165296"/>
    </source>
</evidence>
<feature type="compositionally biased region" description="Low complexity" evidence="1">
    <location>
        <begin position="41"/>
        <end position="56"/>
    </location>
</feature>